<dbReference type="HOGENOM" id="CLU_091350_1_0_0"/>
<dbReference type="STRING" id="885272.JonanDRAFT_1454"/>
<sequence>MNCHECSTMRCSTKGQACRVLGSRSRYDELDERLMTVAASVEADFYGEMCRADEIIEFCRRMGYRRIGLAFCGGLANEAKTYAAVLEREFEVVSACCKIGGLTKAEMGHEQRPWLGPLSCNPAEQAAVMNEAQTDFNVVMGLCVGHDSVFFRHSAAPCTVVVVKDRRLGHNPVAAFTCPYLTRRLGGHMEPRKS</sequence>
<keyword evidence="2" id="KW-1185">Reference proteome</keyword>
<dbReference type="InterPro" id="IPR014997">
    <property type="entry name" value="DUF1847"/>
</dbReference>
<dbReference type="RefSeq" id="WP_008523372.1">
    <property type="nucleotide sequence ID" value="NZ_CM001376.1"/>
</dbReference>
<organism evidence="1 2">
    <name type="scientific">Jonquetella anthropi DSM 22815</name>
    <dbReference type="NCBI Taxonomy" id="885272"/>
    <lineage>
        <taxon>Bacteria</taxon>
        <taxon>Thermotogati</taxon>
        <taxon>Synergistota</taxon>
        <taxon>Synergistia</taxon>
        <taxon>Synergistales</taxon>
        <taxon>Dethiosulfovibrionaceae</taxon>
        <taxon>Jonquetella</taxon>
    </lineage>
</organism>
<dbReference type="EMBL" id="CM001376">
    <property type="protein sequence ID" value="EHM13818.1"/>
    <property type="molecule type" value="Genomic_DNA"/>
</dbReference>
<evidence type="ECO:0000313" key="1">
    <source>
        <dbReference type="EMBL" id="EHM13818.1"/>
    </source>
</evidence>
<protein>
    <submittedName>
        <fullName evidence="1">Uncharacterized metal-binding protein</fullName>
    </submittedName>
</protein>
<dbReference type="eggNOG" id="COG4887">
    <property type="taxonomic scope" value="Bacteria"/>
</dbReference>
<dbReference type="Proteomes" id="UP000003806">
    <property type="component" value="Chromosome"/>
</dbReference>
<name>H0UIZ1_9BACT</name>
<proteinExistence type="predicted"/>
<dbReference type="Pfam" id="PF08901">
    <property type="entry name" value="DUF1847"/>
    <property type="match status" value="1"/>
</dbReference>
<dbReference type="AlphaFoldDB" id="H0UIZ1"/>
<accession>H0UIZ1</accession>
<evidence type="ECO:0000313" key="2">
    <source>
        <dbReference type="Proteomes" id="UP000003806"/>
    </source>
</evidence>
<gene>
    <name evidence="1" type="ORF">JonanDRAFT_1454</name>
</gene>
<reference evidence="1 2" key="1">
    <citation type="submission" date="2011-11" db="EMBL/GenBank/DDBJ databases">
        <title>The Noncontiguous Finished genome of Jonquetella anthropi DSM 22815.</title>
        <authorList>
            <consortium name="US DOE Joint Genome Institute (JGI-PGF)"/>
            <person name="Lucas S."/>
            <person name="Copeland A."/>
            <person name="Lapidus A."/>
            <person name="Glavina del Rio T."/>
            <person name="Dalin E."/>
            <person name="Tice H."/>
            <person name="Bruce D."/>
            <person name="Goodwin L."/>
            <person name="Pitluck S."/>
            <person name="Peters L."/>
            <person name="Mikhailova N."/>
            <person name="Held B."/>
            <person name="Kyrpides N."/>
            <person name="Mavromatis K."/>
            <person name="Ivanova N."/>
            <person name="Markowitz V."/>
            <person name="Cheng J.-F."/>
            <person name="Hugenholtz P."/>
            <person name="Woyke T."/>
            <person name="Wu D."/>
            <person name="Gronow S."/>
            <person name="Wellnitz S."/>
            <person name="Brambilla E."/>
            <person name="Klenk H.-P."/>
            <person name="Eisen J.A."/>
        </authorList>
    </citation>
    <scope>NUCLEOTIDE SEQUENCE [LARGE SCALE GENOMIC DNA]</scope>
    <source>
        <strain evidence="1 2">DSM 22815</strain>
    </source>
</reference>